<sequence>MRVLFWMFIGFDRHATSEHLLSAIIERLCEAGHSVHIIQKDTGGDLPIIPEKLSRYDVTTDVIPYQAADKGNFIARYLAELKYINNCKKFIASNYDAVFIQSNNLAGFAVKAIRNKLPKAIVTFNVQDIFPYNVVFSGTIRKNSVMFCVLAGIQRYGYKHSDHVITISEDMKDTLVADETEVDKVEVIYNWSYQDEPYENVDLAPVAHVFKKDYFNVVYAGNIGVMQNVDIIIEAAKLMKDDNDVWFHIIGNGVYREKLELRASEYGIKNISFWPMQPPELAPVIYSAADVNVIPLIKDVYKTALPSKTATCLACQKPIIFAIGMDSKFGQKCMKEAGCSVVESDHPDELVEAIQKILNGEKDEKAGKFFRKYCGITENSGKYAEIITS</sequence>
<evidence type="ECO:0000259" key="2">
    <source>
        <dbReference type="Pfam" id="PF13439"/>
    </source>
</evidence>
<dbReference type="Proteomes" id="UP000431913">
    <property type="component" value="Unassembled WGS sequence"/>
</dbReference>
<evidence type="ECO:0000313" key="4">
    <source>
        <dbReference type="Proteomes" id="UP000431913"/>
    </source>
</evidence>
<dbReference type="RefSeq" id="WP_154523911.1">
    <property type="nucleotide sequence ID" value="NZ_JBKWPM010000001.1"/>
</dbReference>
<dbReference type="SUPFAM" id="SSF53756">
    <property type="entry name" value="UDP-Glycosyltransferase/glycogen phosphorylase"/>
    <property type="match status" value="1"/>
</dbReference>
<accession>A0A6I2UBI3</accession>
<dbReference type="GO" id="GO:0016757">
    <property type="term" value="F:glycosyltransferase activity"/>
    <property type="evidence" value="ECO:0007669"/>
    <property type="project" value="InterPro"/>
</dbReference>
<keyword evidence="3" id="KW-0808">Transferase</keyword>
<dbReference type="Gene3D" id="3.40.50.2000">
    <property type="entry name" value="Glycogen Phosphorylase B"/>
    <property type="match status" value="2"/>
</dbReference>
<organism evidence="3 4">
    <name type="scientific">Ruthenibacterium lactatiformans</name>
    <dbReference type="NCBI Taxonomy" id="1550024"/>
    <lineage>
        <taxon>Bacteria</taxon>
        <taxon>Bacillati</taxon>
        <taxon>Bacillota</taxon>
        <taxon>Clostridia</taxon>
        <taxon>Eubacteriales</taxon>
        <taxon>Oscillospiraceae</taxon>
        <taxon>Ruthenibacterium</taxon>
    </lineage>
</organism>
<protein>
    <submittedName>
        <fullName evidence="3">Glycosyltransferase family 4 protein</fullName>
    </submittedName>
</protein>
<dbReference type="InterPro" id="IPR028098">
    <property type="entry name" value="Glyco_trans_4-like_N"/>
</dbReference>
<proteinExistence type="predicted"/>
<dbReference type="Pfam" id="PF13439">
    <property type="entry name" value="Glyco_transf_4"/>
    <property type="match status" value="1"/>
</dbReference>
<comment type="caution">
    <text evidence="3">The sequence shown here is derived from an EMBL/GenBank/DDBJ whole genome shotgun (WGS) entry which is preliminary data.</text>
</comment>
<feature type="domain" description="Glycosyl transferase family 1" evidence="1">
    <location>
        <begin position="208"/>
        <end position="364"/>
    </location>
</feature>
<dbReference type="AlphaFoldDB" id="A0A6I2UBI3"/>
<dbReference type="PANTHER" id="PTHR12526">
    <property type="entry name" value="GLYCOSYLTRANSFERASE"/>
    <property type="match status" value="1"/>
</dbReference>
<dbReference type="Pfam" id="PF00534">
    <property type="entry name" value="Glycos_transf_1"/>
    <property type="match status" value="1"/>
</dbReference>
<reference evidence="3 4" key="1">
    <citation type="submission" date="2019-08" db="EMBL/GenBank/DDBJ databases">
        <title>In-depth cultivation of the pig gut microbiome towards novel bacterial diversity and tailored functional studies.</title>
        <authorList>
            <person name="Wylensek D."/>
            <person name="Hitch T.C.A."/>
            <person name="Clavel T."/>
        </authorList>
    </citation>
    <scope>NUCLEOTIDE SEQUENCE [LARGE SCALE GENOMIC DNA]</scope>
    <source>
        <strain evidence="3 4">WCA3-601-WT-6J</strain>
    </source>
</reference>
<dbReference type="CDD" id="cd03794">
    <property type="entry name" value="GT4_WbuB-like"/>
    <property type="match status" value="1"/>
</dbReference>
<name>A0A6I2UBI3_9FIRM</name>
<evidence type="ECO:0000313" key="3">
    <source>
        <dbReference type="EMBL" id="MST93309.1"/>
    </source>
</evidence>
<dbReference type="InterPro" id="IPR001296">
    <property type="entry name" value="Glyco_trans_1"/>
</dbReference>
<dbReference type="EMBL" id="VUNJ01000023">
    <property type="protein sequence ID" value="MST93309.1"/>
    <property type="molecule type" value="Genomic_DNA"/>
</dbReference>
<feature type="domain" description="Glycosyltransferase subfamily 4-like N-terminal" evidence="2">
    <location>
        <begin position="23"/>
        <end position="190"/>
    </location>
</feature>
<dbReference type="PANTHER" id="PTHR12526:SF622">
    <property type="entry name" value="GLYCOSYLTRANSFERASE (GROUP I)"/>
    <property type="match status" value="1"/>
</dbReference>
<evidence type="ECO:0000259" key="1">
    <source>
        <dbReference type="Pfam" id="PF00534"/>
    </source>
</evidence>
<gene>
    <name evidence="3" type="ORF">FYJ76_15455</name>
</gene>